<feature type="domain" description="Glucose-methanol-choline oxidoreductase N-terminal" evidence="6">
    <location>
        <begin position="317"/>
        <end position="331"/>
    </location>
</feature>
<feature type="active site" description="Proton acceptor" evidence="2">
    <location>
        <position position="601"/>
    </location>
</feature>
<dbReference type="Proteomes" id="UP001152049">
    <property type="component" value="Unassembled WGS sequence"/>
</dbReference>
<reference evidence="7" key="1">
    <citation type="submission" date="2022-09" db="EMBL/GenBank/DDBJ databases">
        <title>Fusarium specimens isolated from Avocado Roots.</title>
        <authorList>
            <person name="Stajich J."/>
            <person name="Roper C."/>
            <person name="Heimlech-Rivalta G."/>
        </authorList>
    </citation>
    <scope>NUCLEOTIDE SEQUENCE</scope>
    <source>
        <strain evidence="7">CF00136</strain>
    </source>
</reference>
<dbReference type="OrthoDB" id="269227at2759"/>
<keyword evidence="8" id="KW-1185">Reference proteome</keyword>
<keyword evidence="3" id="KW-0274">FAD</keyword>
<gene>
    <name evidence="7" type="ORF">NW762_005247</name>
</gene>
<keyword evidence="3" id="KW-0285">Flavoprotein</keyword>
<dbReference type="Gene3D" id="3.30.560.10">
    <property type="entry name" value="Glucose Oxidase, domain 3"/>
    <property type="match status" value="1"/>
</dbReference>
<dbReference type="InterPro" id="IPR007867">
    <property type="entry name" value="GMC_OxRtase_C"/>
</dbReference>
<sequence length="640" mass="70281">MMLFGNMVLLILTFFLLSWVKALHVTPDIANDQLRNVYDYIIVGGGTAGLTIANRLSENPAVSVLVLEAGPLDDARNLSDPGGLLPVPGTIESGGWQKYQWGLATEPQTYLDNHSVGIPQGKAVGGSSILNGLCWSRGSVSDYDGWEKLGNKGWSWNDLLPYFKKSETFSSNIQPRDAKQLHIYPEPGAHGYNGSVRVSYPRYFYDQSSNVLDGFAELGLPLIHDVNNGTAAGAMILPSSIHPDNQTRFDAREAHFNPTSHRYNLHIATNQTITKLVLDNSTLYNSTRRVVGVEFAQDKESETRAIACNREVILSAGAVFSPTLLQVSGIGPADVLESLDIPVKIDLPGVGYNLQDHPMIYANYYYHNDSYFKSSEIVDEVYDEVAQEYIQNRTGPWTAPLINTVGFVNLKSATDDWKEFLNKSSGDGIPSDTPSTVKKGYEIQKEILQHQVLSNDTGIFEIMANSWGQLTVAAQKTFSRGTVQPSTSSIFDQPVLDPRYCSDPADCEIIVLGLQLNLKLIQTKAMKELMPEPESAFDTTDGEALMRQVLKKITTERHPSGTAAMMPLELGGVVDPELRVYGTCNLRVADASIMPLIPSAHLQASVYAIAEKAADMIKSAEVKCPIGRRLPFPPKPRPTV</sequence>
<evidence type="ECO:0000259" key="6">
    <source>
        <dbReference type="PROSITE" id="PS00624"/>
    </source>
</evidence>
<dbReference type="PANTHER" id="PTHR11552:SF115">
    <property type="entry name" value="DEHYDROGENASE XPTC-RELATED"/>
    <property type="match status" value="1"/>
</dbReference>
<accession>A0A9W8S385</accession>
<keyword evidence="4" id="KW-0732">Signal</keyword>
<dbReference type="SUPFAM" id="SSF54373">
    <property type="entry name" value="FAD-linked reductases, C-terminal domain"/>
    <property type="match status" value="1"/>
</dbReference>
<dbReference type="GO" id="GO:0016614">
    <property type="term" value="F:oxidoreductase activity, acting on CH-OH group of donors"/>
    <property type="evidence" value="ECO:0007669"/>
    <property type="project" value="InterPro"/>
</dbReference>
<proteinExistence type="inferred from homology"/>
<dbReference type="InterPro" id="IPR000172">
    <property type="entry name" value="GMC_OxRdtase_N"/>
</dbReference>
<evidence type="ECO:0000256" key="3">
    <source>
        <dbReference type="RuleBase" id="RU003968"/>
    </source>
</evidence>
<dbReference type="Gene3D" id="3.50.50.60">
    <property type="entry name" value="FAD/NAD(P)-binding domain"/>
    <property type="match status" value="1"/>
</dbReference>
<evidence type="ECO:0000256" key="2">
    <source>
        <dbReference type="PIRSR" id="PIRSR000137-1"/>
    </source>
</evidence>
<dbReference type="SUPFAM" id="SSF51905">
    <property type="entry name" value="FAD/NAD(P)-binding domain"/>
    <property type="match status" value="1"/>
</dbReference>
<dbReference type="InterPro" id="IPR036188">
    <property type="entry name" value="FAD/NAD-bd_sf"/>
</dbReference>
<dbReference type="Pfam" id="PF00732">
    <property type="entry name" value="GMC_oxred_N"/>
    <property type="match status" value="1"/>
</dbReference>
<feature type="active site" description="Proton donor" evidence="2">
    <location>
        <position position="558"/>
    </location>
</feature>
<dbReference type="GO" id="GO:0044550">
    <property type="term" value="P:secondary metabolite biosynthetic process"/>
    <property type="evidence" value="ECO:0007669"/>
    <property type="project" value="TreeGrafter"/>
</dbReference>
<comment type="similarity">
    <text evidence="1 3">Belongs to the GMC oxidoreductase family.</text>
</comment>
<evidence type="ECO:0000313" key="8">
    <source>
        <dbReference type="Proteomes" id="UP001152049"/>
    </source>
</evidence>
<evidence type="ECO:0000256" key="4">
    <source>
        <dbReference type="SAM" id="SignalP"/>
    </source>
</evidence>
<evidence type="ECO:0000313" key="7">
    <source>
        <dbReference type="EMBL" id="KAJ4265004.1"/>
    </source>
</evidence>
<dbReference type="InterPro" id="IPR012132">
    <property type="entry name" value="GMC_OxRdtase"/>
</dbReference>
<feature type="signal peptide" evidence="4">
    <location>
        <begin position="1"/>
        <end position="22"/>
    </location>
</feature>
<dbReference type="AlphaFoldDB" id="A0A9W8S385"/>
<evidence type="ECO:0000259" key="5">
    <source>
        <dbReference type="PROSITE" id="PS00623"/>
    </source>
</evidence>
<dbReference type="PANTHER" id="PTHR11552">
    <property type="entry name" value="GLUCOSE-METHANOL-CHOLINE GMC OXIDOREDUCTASE"/>
    <property type="match status" value="1"/>
</dbReference>
<protein>
    <recommendedName>
        <fullName evidence="5 6">Glucose-methanol-choline oxidoreductase N-terminal domain-containing protein</fullName>
    </recommendedName>
</protein>
<dbReference type="GO" id="GO:0050660">
    <property type="term" value="F:flavin adenine dinucleotide binding"/>
    <property type="evidence" value="ECO:0007669"/>
    <property type="project" value="InterPro"/>
</dbReference>
<dbReference type="PROSITE" id="PS00624">
    <property type="entry name" value="GMC_OXRED_2"/>
    <property type="match status" value="1"/>
</dbReference>
<comment type="caution">
    <text evidence="7">The sequence shown here is derived from an EMBL/GenBank/DDBJ whole genome shotgun (WGS) entry which is preliminary data.</text>
</comment>
<dbReference type="PROSITE" id="PS00623">
    <property type="entry name" value="GMC_OXRED_1"/>
    <property type="match status" value="1"/>
</dbReference>
<dbReference type="EMBL" id="JAOQAZ010000007">
    <property type="protein sequence ID" value="KAJ4265004.1"/>
    <property type="molecule type" value="Genomic_DNA"/>
</dbReference>
<organism evidence="7 8">
    <name type="scientific">Fusarium torreyae</name>
    <dbReference type="NCBI Taxonomy" id="1237075"/>
    <lineage>
        <taxon>Eukaryota</taxon>
        <taxon>Fungi</taxon>
        <taxon>Dikarya</taxon>
        <taxon>Ascomycota</taxon>
        <taxon>Pezizomycotina</taxon>
        <taxon>Sordariomycetes</taxon>
        <taxon>Hypocreomycetidae</taxon>
        <taxon>Hypocreales</taxon>
        <taxon>Nectriaceae</taxon>
        <taxon>Fusarium</taxon>
    </lineage>
</organism>
<dbReference type="PIRSF" id="PIRSF000137">
    <property type="entry name" value="Alcohol_oxidase"/>
    <property type="match status" value="1"/>
</dbReference>
<name>A0A9W8S385_9HYPO</name>
<feature type="chain" id="PRO_5040876660" description="Glucose-methanol-choline oxidoreductase N-terminal domain-containing protein" evidence="4">
    <location>
        <begin position="23"/>
        <end position="640"/>
    </location>
</feature>
<feature type="domain" description="Glucose-methanol-choline oxidoreductase N-terminal" evidence="5">
    <location>
        <begin position="121"/>
        <end position="144"/>
    </location>
</feature>
<evidence type="ECO:0000256" key="1">
    <source>
        <dbReference type="ARBA" id="ARBA00010790"/>
    </source>
</evidence>
<dbReference type="Pfam" id="PF05199">
    <property type="entry name" value="GMC_oxred_C"/>
    <property type="match status" value="1"/>
</dbReference>